<evidence type="ECO:0000313" key="8">
    <source>
        <dbReference type="EMBL" id="ABQ26592.1"/>
    </source>
</evidence>
<keyword evidence="2" id="KW-0004">4Fe-4S</keyword>
<dbReference type="Pfam" id="PF13186">
    <property type="entry name" value="SPASM"/>
    <property type="match status" value="1"/>
</dbReference>
<evidence type="ECO:0000256" key="3">
    <source>
        <dbReference type="ARBA" id="ARBA00022691"/>
    </source>
</evidence>
<evidence type="ECO:0000256" key="2">
    <source>
        <dbReference type="ARBA" id="ARBA00022485"/>
    </source>
</evidence>
<evidence type="ECO:0000256" key="5">
    <source>
        <dbReference type="ARBA" id="ARBA00023004"/>
    </source>
</evidence>
<dbReference type="InterPro" id="IPR023885">
    <property type="entry name" value="4Fe4S-binding_SPASM_dom"/>
</dbReference>
<reference evidence="8 9" key="1">
    <citation type="submission" date="2007-05" db="EMBL/GenBank/DDBJ databases">
        <title>Complete sequence of Geobacter uraniireducens Rf4.</title>
        <authorList>
            <consortium name="US DOE Joint Genome Institute"/>
            <person name="Copeland A."/>
            <person name="Lucas S."/>
            <person name="Lapidus A."/>
            <person name="Barry K."/>
            <person name="Detter J.C."/>
            <person name="Glavina del Rio T."/>
            <person name="Hammon N."/>
            <person name="Israni S."/>
            <person name="Dalin E."/>
            <person name="Tice H."/>
            <person name="Pitluck S."/>
            <person name="Chertkov O."/>
            <person name="Brettin T."/>
            <person name="Bruce D."/>
            <person name="Han C."/>
            <person name="Schmutz J."/>
            <person name="Larimer F."/>
            <person name="Land M."/>
            <person name="Hauser L."/>
            <person name="Kyrpides N."/>
            <person name="Mikhailova N."/>
            <person name="Shelobolina E."/>
            <person name="Aklujkar M."/>
            <person name="Lovley D."/>
            <person name="Richardson P."/>
        </authorList>
    </citation>
    <scope>NUCLEOTIDE SEQUENCE [LARGE SCALE GENOMIC DNA]</scope>
    <source>
        <strain evidence="8 9">Rf4</strain>
    </source>
</reference>
<dbReference type="CDD" id="cd01335">
    <property type="entry name" value="Radical_SAM"/>
    <property type="match status" value="1"/>
</dbReference>
<dbReference type="EMBL" id="CP000698">
    <property type="protein sequence ID" value="ABQ26592.1"/>
    <property type="molecule type" value="Genomic_DNA"/>
</dbReference>
<keyword evidence="4" id="KW-0479">Metal-binding</keyword>
<dbReference type="PROSITE" id="PS51918">
    <property type="entry name" value="RADICAL_SAM"/>
    <property type="match status" value="1"/>
</dbReference>
<dbReference type="InterPro" id="IPR013785">
    <property type="entry name" value="Aldolase_TIM"/>
</dbReference>
<protein>
    <submittedName>
        <fullName evidence="8">Radical SAM domain protein</fullName>
    </submittedName>
</protein>
<dbReference type="PANTHER" id="PTHR11228:SF7">
    <property type="entry name" value="PQQA PEPTIDE CYCLASE"/>
    <property type="match status" value="1"/>
</dbReference>
<dbReference type="GO" id="GO:0003824">
    <property type="term" value="F:catalytic activity"/>
    <property type="evidence" value="ECO:0007669"/>
    <property type="project" value="InterPro"/>
</dbReference>
<keyword evidence="9" id="KW-1185">Reference proteome</keyword>
<comment type="cofactor">
    <cofactor evidence="1">
        <name>[4Fe-4S] cluster</name>
        <dbReference type="ChEBI" id="CHEBI:49883"/>
    </cofactor>
</comment>
<proteinExistence type="predicted"/>
<dbReference type="RefSeq" id="WP_011939282.1">
    <property type="nucleotide sequence ID" value="NC_009483.1"/>
</dbReference>
<evidence type="ECO:0000313" key="9">
    <source>
        <dbReference type="Proteomes" id="UP000006695"/>
    </source>
</evidence>
<dbReference type="GO" id="GO:0051536">
    <property type="term" value="F:iron-sulfur cluster binding"/>
    <property type="evidence" value="ECO:0007669"/>
    <property type="project" value="UniProtKB-KW"/>
</dbReference>
<name>A5G474_GEOUR</name>
<feature type="domain" description="Radical SAM core" evidence="7">
    <location>
        <begin position="20"/>
        <end position="245"/>
    </location>
</feature>
<dbReference type="InterPro" id="IPR034391">
    <property type="entry name" value="AdoMet-like_SPASM_containing"/>
</dbReference>
<sequence>MSIQSSAALQWDSPPVPALREYPSRLFVETTSRCNLSCVMCMKQNPDHTACDGDLDLQTFTALEPAFHNLEALVLNGVGEPLLNPNLEQFITRAKKLMPTDSWVGFQTNGLLLTNMRAVTLLDAGLDRICLSMDGVDATTFGAIRAGSQLLDLEWALKALASAKGVCSRPDLQIGVEYVVMRDNLEQLPAALEWAAERGADFAIVSHLHPFDEPHLNQCAYDICTDEALLLFQTWKSKADIVGVDILRYFEILWKYSKSPDEQRIVDFVEAIKSDAQDRGIALDLKRLFNMDYTRLEETLAVFDRATEIAGRTGLDLRLPEIVRRERRGCNFVEQGGAFISWDGRMHPCYHLWHQCRSFANGWLHPVQSRIFGSVAESGVLEIWNSKEFRTYRENVQRHDYPVCSSCNCSPCDLVQKDTFAQDCYANAEPCGSCLWSSGVFRCLD</sequence>
<gene>
    <name evidence="8" type="ordered locus">Gura_2413</name>
</gene>
<dbReference type="SFLD" id="SFLDS00029">
    <property type="entry name" value="Radical_SAM"/>
    <property type="match status" value="1"/>
</dbReference>
<dbReference type="InterPro" id="IPR058240">
    <property type="entry name" value="rSAM_sf"/>
</dbReference>
<dbReference type="CDD" id="cd21121">
    <property type="entry name" value="SPASM_Cmo-like"/>
    <property type="match status" value="1"/>
</dbReference>
<dbReference type="STRING" id="351605.Gura_2413"/>
<evidence type="ECO:0000256" key="1">
    <source>
        <dbReference type="ARBA" id="ARBA00001966"/>
    </source>
</evidence>
<dbReference type="OrthoDB" id="9772409at2"/>
<organism evidence="8 9">
    <name type="scientific">Geotalea uraniireducens (strain Rf4)</name>
    <name type="common">Geobacter uraniireducens</name>
    <dbReference type="NCBI Taxonomy" id="351605"/>
    <lineage>
        <taxon>Bacteria</taxon>
        <taxon>Pseudomonadati</taxon>
        <taxon>Thermodesulfobacteriota</taxon>
        <taxon>Desulfuromonadia</taxon>
        <taxon>Geobacterales</taxon>
        <taxon>Geobacteraceae</taxon>
        <taxon>Geotalea</taxon>
    </lineage>
</organism>
<dbReference type="Gene3D" id="3.20.20.70">
    <property type="entry name" value="Aldolase class I"/>
    <property type="match status" value="2"/>
</dbReference>
<keyword evidence="5" id="KW-0408">Iron</keyword>
<dbReference type="PANTHER" id="PTHR11228">
    <property type="entry name" value="RADICAL SAM DOMAIN PROTEIN"/>
    <property type="match status" value="1"/>
</dbReference>
<accession>A5G474</accession>
<dbReference type="Pfam" id="PF04055">
    <property type="entry name" value="Radical_SAM"/>
    <property type="match status" value="1"/>
</dbReference>
<dbReference type="SUPFAM" id="SSF102114">
    <property type="entry name" value="Radical SAM enzymes"/>
    <property type="match status" value="1"/>
</dbReference>
<dbReference type="AlphaFoldDB" id="A5G474"/>
<dbReference type="KEGG" id="gur:Gura_2413"/>
<dbReference type="SFLD" id="SFLDG01067">
    <property type="entry name" value="SPASM/twitch_domain_containing"/>
    <property type="match status" value="1"/>
</dbReference>
<dbReference type="Proteomes" id="UP000006695">
    <property type="component" value="Chromosome"/>
</dbReference>
<dbReference type="SFLD" id="SFLDG01387">
    <property type="entry name" value="BtrN-like_SPASM_domain_contain"/>
    <property type="match status" value="1"/>
</dbReference>
<evidence type="ECO:0000259" key="7">
    <source>
        <dbReference type="PROSITE" id="PS51918"/>
    </source>
</evidence>
<dbReference type="InterPro" id="IPR027586">
    <property type="entry name" value="rSAM_metal_mat"/>
</dbReference>
<evidence type="ECO:0000256" key="4">
    <source>
        <dbReference type="ARBA" id="ARBA00022723"/>
    </source>
</evidence>
<evidence type="ECO:0000256" key="6">
    <source>
        <dbReference type="ARBA" id="ARBA00023014"/>
    </source>
</evidence>
<keyword evidence="6" id="KW-0411">Iron-sulfur</keyword>
<dbReference type="InterPro" id="IPR007197">
    <property type="entry name" value="rSAM"/>
</dbReference>
<dbReference type="InterPro" id="IPR050377">
    <property type="entry name" value="Radical_SAM_PqqE_MftC-like"/>
</dbReference>
<dbReference type="GO" id="GO:0046872">
    <property type="term" value="F:metal ion binding"/>
    <property type="evidence" value="ECO:0007669"/>
    <property type="project" value="UniProtKB-KW"/>
</dbReference>
<dbReference type="HOGENOM" id="CLU_009273_1_1_7"/>
<dbReference type="NCBIfam" id="TIGR04311">
    <property type="entry name" value="rSAM_Geo_metal"/>
    <property type="match status" value="1"/>
</dbReference>
<keyword evidence="3" id="KW-0949">S-adenosyl-L-methionine</keyword>